<evidence type="ECO:0000256" key="3">
    <source>
        <dbReference type="ARBA" id="ARBA00022692"/>
    </source>
</evidence>
<dbReference type="InterPro" id="IPR032694">
    <property type="entry name" value="CopC/D"/>
</dbReference>
<dbReference type="InterPro" id="IPR008457">
    <property type="entry name" value="Cu-R_CopD_dom"/>
</dbReference>
<feature type="transmembrane region" description="Helical" evidence="6">
    <location>
        <begin position="36"/>
        <end position="62"/>
    </location>
</feature>
<proteinExistence type="predicted"/>
<protein>
    <submittedName>
        <fullName evidence="8">Copper resistance protein CopC / Copper resistance protein CopD</fullName>
    </submittedName>
</protein>
<feature type="transmembrane region" description="Helical" evidence="6">
    <location>
        <begin position="68"/>
        <end position="92"/>
    </location>
</feature>
<dbReference type="Proteomes" id="UP000186607">
    <property type="component" value="Unassembled WGS sequence"/>
</dbReference>
<evidence type="ECO:0000313" key="8">
    <source>
        <dbReference type="EMBL" id="OLV18509.1"/>
    </source>
</evidence>
<keyword evidence="4 6" id="KW-1133">Transmembrane helix</keyword>
<keyword evidence="3 6" id="KW-0812">Transmembrane</keyword>
<feature type="domain" description="Copper resistance protein D" evidence="7">
    <location>
        <begin position="158"/>
        <end position="249"/>
    </location>
</feature>
<evidence type="ECO:0000256" key="6">
    <source>
        <dbReference type="SAM" id="Phobius"/>
    </source>
</evidence>
<reference evidence="8 9" key="1">
    <citation type="submission" date="2017-01" db="EMBL/GenBank/DDBJ databases">
        <title>Genome Analysis of Deinococcus marmoris KOPRI26562.</title>
        <authorList>
            <person name="Kim J.H."/>
            <person name="Oh H.-M."/>
        </authorList>
    </citation>
    <scope>NUCLEOTIDE SEQUENCE [LARGE SCALE GENOMIC DNA]</scope>
    <source>
        <strain evidence="8 9">KOPRI26562</strain>
    </source>
</reference>
<comment type="subcellular location">
    <subcellularLocation>
        <location evidence="1">Cell membrane</location>
        <topology evidence="1">Multi-pass membrane protein</topology>
    </subcellularLocation>
</comment>
<keyword evidence="2" id="KW-1003">Cell membrane</keyword>
<evidence type="ECO:0000256" key="1">
    <source>
        <dbReference type="ARBA" id="ARBA00004651"/>
    </source>
</evidence>
<evidence type="ECO:0000313" key="9">
    <source>
        <dbReference type="Proteomes" id="UP000186607"/>
    </source>
</evidence>
<feature type="transmembrane region" description="Helical" evidence="6">
    <location>
        <begin position="99"/>
        <end position="118"/>
    </location>
</feature>
<dbReference type="PANTHER" id="PTHR34820:SF4">
    <property type="entry name" value="INNER MEMBRANE PROTEIN YEBZ"/>
    <property type="match status" value="1"/>
</dbReference>
<keyword evidence="5 6" id="KW-0472">Membrane</keyword>
<accession>A0A1U7P016</accession>
<name>A0A1U7P016_9DEIO</name>
<dbReference type="GO" id="GO:0006825">
    <property type="term" value="P:copper ion transport"/>
    <property type="evidence" value="ECO:0007669"/>
    <property type="project" value="InterPro"/>
</dbReference>
<feature type="transmembrane region" description="Helical" evidence="6">
    <location>
        <begin position="130"/>
        <end position="151"/>
    </location>
</feature>
<evidence type="ECO:0000256" key="4">
    <source>
        <dbReference type="ARBA" id="ARBA00022989"/>
    </source>
</evidence>
<feature type="transmembrane region" description="Helical" evidence="6">
    <location>
        <begin position="201"/>
        <end position="222"/>
    </location>
</feature>
<dbReference type="eggNOG" id="COG1276">
    <property type="taxonomic scope" value="Bacteria"/>
</dbReference>
<feature type="transmembrane region" description="Helical" evidence="6">
    <location>
        <begin position="163"/>
        <end position="181"/>
    </location>
</feature>
<evidence type="ECO:0000256" key="2">
    <source>
        <dbReference type="ARBA" id="ARBA00022475"/>
    </source>
</evidence>
<feature type="transmembrane region" description="Helical" evidence="6">
    <location>
        <begin position="6"/>
        <end position="24"/>
    </location>
</feature>
<gene>
    <name evidence="8" type="ORF">BOO71_0005668</name>
</gene>
<dbReference type="PANTHER" id="PTHR34820">
    <property type="entry name" value="INNER MEMBRANE PROTEIN YEBZ"/>
    <property type="match status" value="1"/>
</dbReference>
<dbReference type="AlphaFoldDB" id="A0A1U7P016"/>
<evidence type="ECO:0000259" key="7">
    <source>
        <dbReference type="Pfam" id="PF05425"/>
    </source>
</evidence>
<dbReference type="Pfam" id="PF05425">
    <property type="entry name" value="CopD"/>
    <property type="match status" value="1"/>
</dbReference>
<dbReference type="EMBL" id="MSTI01000066">
    <property type="protein sequence ID" value="OLV18509.1"/>
    <property type="molecule type" value="Genomic_DNA"/>
</dbReference>
<organism evidence="8 9">
    <name type="scientific">Deinococcus marmoris</name>
    <dbReference type="NCBI Taxonomy" id="249408"/>
    <lineage>
        <taxon>Bacteria</taxon>
        <taxon>Thermotogati</taxon>
        <taxon>Deinococcota</taxon>
        <taxon>Deinococci</taxon>
        <taxon>Deinococcales</taxon>
        <taxon>Deinococcaceae</taxon>
        <taxon>Deinococcus</taxon>
    </lineage>
</organism>
<comment type="caution">
    <text evidence="8">The sequence shown here is derived from an EMBL/GenBank/DDBJ whole genome shotgun (WGS) entry which is preliminary data.</text>
</comment>
<dbReference type="RefSeq" id="WP_254843108.1">
    <property type="nucleotide sequence ID" value="NZ_MSTI01000066.1"/>
</dbReference>
<sequence length="266" mass="27001">MTPELLPNLLLYLGAALLVGGVFARRLLTPAHPGLVWLGTGLALLILGGGLGVYTTLAALGFTAPADILDYLTGTVAGRAVLILWIGALVLLAAEIAELTWLAALGASGVLLWGLAGIGHGASHGQLVHVLHTLHGGAMCLWVGGVFALLTRRGASAALARRFTPYALGSVLMLGVSGVWMSLEHAGNLLQLPASGYGRTLLLKVALVGLTLGAAVVVRRAFAVGQGVRPRLAAEALTLLAVLGVTASLSGQAPPTHGTGTEHSGH</sequence>
<keyword evidence="9" id="KW-1185">Reference proteome</keyword>
<evidence type="ECO:0000256" key="5">
    <source>
        <dbReference type="ARBA" id="ARBA00023136"/>
    </source>
</evidence>
<dbReference type="GO" id="GO:0005886">
    <property type="term" value="C:plasma membrane"/>
    <property type="evidence" value="ECO:0007669"/>
    <property type="project" value="UniProtKB-SubCell"/>
</dbReference>
<dbReference type="STRING" id="249408.BOO71_0005668"/>